<evidence type="ECO:0000259" key="1">
    <source>
        <dbReference type="SMART" id="SM00954"/>
    </source>
</evidence>
<dbReference type="SUPFAM" id="SSF81301">
    <property type="entry name" value="Nucleotidyltransferase"/>
    <property type="match status" value="1"/>
</dbReference>
<dbReference type="GO" id="GO:0015969">
    <property type="term" value="P:guanosine tetraphosphate metabolic process"/>
    <property type="evidence" value="ECO:0007669"/>
    <property type="project" value="InterPro"/>
</dbReference>
<dbReference type="CDD" id="cd05399">
    <property type="entry name" value="NT_Rel-Spo_like"/>
    <property type="match status" value="1"/>
</dbReference>
<dbReference type="SMART" id="SM00954">
    <property type="entry name" value="RelA_SpoT"/>
    <property type="match status" value="1"/>
</dbReference>
<protein>
    <submittedName>
        <fullName evidence="2">PpGpp synthetase/RelA/SpoT-type nucleotidyltransferase</fullName>
    </submittedName>
</protein>
<dbReference type="EMBL" id="JACHMJ010000001">
    <property type="protein sequence ID" value="MBB5842851.1"/>
    <property type="molecule type" value="Genomic_DNA"/>
</dbReference>
<organism evidence="2 3">
    <name type="scientific">Conyzicola lurida</name>
    <dbReference type="NCBI Taxonomy" id="1172621"/>
    <lineage>
        <taxon>Bacteria</taxon>
        <taxon>Bacillati</taxon>
        <taxon>Actinomycetota</taxon>
        <taxon>Actinomycetes</taxon>
        <taxon>Micrococcales</taxon>
        <taxon>Microbacteriaceae</taxon>
        <taxon>Conyzicola</taxon>
    </lineage>
</organism>
<keyword evidence="3" id="KW-1185">Reference proteome</keyword>
<evidence type="ECO:0000313" key="3">
    <source>
        <dbReference type="Proteomes" id="UP000536685"/>
    </source>
</evidence>
<proteinExistence type="predicted"/>
<accession>A0A841AM89</accession>
<reference evidence="2 3" key="1">
    <citation type="submission" date="2020-08" db="EMBL/GenBank/DDBJ databases">
        <title>Sequencing the genomes of 1000 actinobacteria strains.</title>
        <authorList>
            <person name="Klenk H.-P."/>
        </authorList>
    </citation>
    <scope>NUCLEOTIDE SEQUENCE [LARGE SCALE GENOMIC DNA]</scope>
    <source>
        <strain evidence="2 3">DSM 105784</strain>
    </source>
</reference>
<dbReference type="AlphaFoldDB" id="A0A841AM89"/>
<dbReference type="Gene3D" id="1.10.287.860">
    <property type="entry name" value="Nucleotidyltransferase"/>
    <property type="match status" value="1"/>
</dbReference>
<name>A0A841AM89_9MICO</name>
<dbReference type="InterPro" id="IPR043519">
    <property type="entry name" value="NT_sf"/>
</dbReference>
<dbReference type="RefSeq" id="WP_184234617.1">
    <property type="nucleotide sequence ID" value="NZ_JACHMJ010000001.1"/>
</dbReference>
<dbReference type="Proteomes" id="UP000536685">
    <property type="component" value="Unassembled WGS sequence"/>
</dbReference>
<gene>
    <name evidence="2" type="ORF">HD599_001174</name>
</gene>
<sequence>MAAASSPSASQVYEAYRKDVQSYINAADEFRKIIERVLSASDVGGTVSARHKDPVELYNKQRKKGYSNPWIDCPDLAGARVIVPIVTDKQVVVDALKASAELEIFEIEDQRTDASPDALRYAGLHVHLRAPGVEDCRGRAIRCEVQIRTAAEDSWAQTEHKYIYKKSSKLSAETRRVFSRLLVLIELFDQELAKGVDMVKLEPSFGQFSLAQHLSAEFQSLTGLPGNSDLTLENVEHVHVAGGHTIEELRETVDKFLGSNRASLEELLDKHGPRSEGFDIDSDWITSQPEVILLLALLDDDEYQLHNALDGSDLFTFVEPLAIWSDHPGFLRA</sequence>
<dbReference type="Gene3D" id="3.30.460.10">
    <property type="entry name" value="Beta Polymerase, domain 2"/>
    <property type="match status" value="1"/>
</dbReference>
<dbReference type="Pfam" id="PF04607">
    <property type="entry name" value="RelA_SpoT"/>
    <property type="match status" value="1"/>
</dbReference>
<dbReference type="PANTHER" id="PTHR41773:SF1">
    <property type="entry name" value="RELA_SPOT DOMAIN-CONTAINING PROTEIN"/>
    <property type="match status" value="1"/>
</dbReference>
<evidence type="ECO:0000313" key="2">
    <source>
        <dbReference type="EMBL" id="MBB5842851.1"/>
    </source>
</evidence>
<dbReference type="InterPro" id="IPR007685">
    <property type="entry name" value="RelA_SpoT"/>
</dbReference>
<comment type="caution">
    <text evidence="2">The sequence shown here is derived from an EMBL/GenBank/DDBJ whole genome shotgun (WGS) entry which is preliminary data.</text>
</comment>
<keyword evidence="2" id="KW-0808">Transferase</keyword>
<dbReference type="GO" id="GO:0016740">
    <property type="term" value="F:transferase activity"/>
    <property type="evidence" value="ECO:0007669"/>
    <property type="project" value="UniProtKB-KW"/>
</dbReference>
<feature type="domain" description="RelA/SpoT" evidence="1">
    <location>
        <begin position="49"/>
        <end position="170"/>
    </location>
</feature>
<dbReference type="PANTHER" id="PTHR41773">
    <property type="entry name" value="GTP PYROPHOSPHATASE-RELATED"/>
    <property type="match status" value="1"/>
</dbReference>